<reference evidence="8 9" key="1">
    <citation type="submission" date="2019-08" db="EMBL/GenBank/DDBJ databases">
        <title>Genone of Arthrobacter echini P9.</title>
        <authorList>
            <person name="Bowman J.P."/>
        </authorList>
    </citation>
    <scope>NUCLEOTIDE SEQUENCE [LARGE SCALE GENOMIC DNA]</scope>
    <source>
        <strain evidence="8 9">P9</strain>
    </source>
</reference>
<dbReference type="CDD" id="cd01127">
    <property type="entry name" value="TrwB_TraG_TraD_VirD4"/>
    <property type="match status" value="1"/>
</dbReference>
<organism evidence="8 9">
    <name type="scientific">Arthrobacter echini</name>
    <dbReference type="NCBI Taxonomy" id="1529066"/>
    <lineage>
        <taxon>Bacteria</taxon>
        <taxon>Bacillati</taxon>
        <taxon>Actinomycetota</taxon>
        <taxon>Actinomycetes</taxon>
        <taxon>Micrococcales</taxon>
        <taxon>Micrococcaceae</taxon>
        <taxon>Arthrobacter</taxon>
    </lineage>
</organism>
<proteinExistence type="predicted"/>
<dbReference type="PANTHER" id="PTHR37937">
    <property type="entry name" value="CONJUGATIVE TRANSFER: DNA TRANSPORT"/>
    <property type="match status" value="1"/>
</dbReference>
<dbReference type="PANTHER" id="PTHR37937:SF1">
    <property type="entry name" value="CONJUGATIVE TRANSFER: DNA TRANSPORT"/>
    <property type="match status" value="1"/>
</dbReference>
<dbReference type="OrthoDB" id="226701at2"/>
<evidence type="ECO:0000256" key="2">
    <source>
        <dbReference type="ARBA" id="ARBA00022475"/>
    </source>
</evidence>
<sequence length="572" mass="60736">MGCRPSQDQPMRNEENGPIIAFSSVALAAFVAVALIHLAGAFTPVPTELSWNPITLAIGLATGDPWPAAASWLLGAEAVVVIAAFAWWSTRPVSRTAEASRRMSPGGKMRPAMVDARLTEAARLHPEAKGIGPGLTIGYAGDAGTKAVIQGWRECSTHVWGTGRGKTTTQVVRHALEAPGAYIMTSNKVDGVAEVLAARSETGTVWLFDPQRIWRDSHRPAMVFNPLGIVTDTVSAGEVASIFETSSAPSAGQGKGDAQFDSQGRDFLAWCLLAAAKSDGTMKDVLRWVSSADFMEPAEVLEPAGHKGPASALKGMSAQPEDTRGSVAASAQRMASALVHDELVAWSTPTPGVPVFDPTRFVTSKDTLILLSQDNAGSGAAFVSTLVYAVFTAAQQAARHAGGRLPVPLVADLDEVGNVVQLKQLPEWYSFFGSMGIVVSAYFQTRGQGMAMLERTGWDTLWSAAAIKVYGGGSDDTQFLESLSKTIGQYDAKVRSSSTSRNGSSRSVQTQRRDIMSVSELSELPANRAWVKTSNGGGAIVRTVPWFRDRTINARIGETVDRIKGQTSGTPS</sequence>
<dbReference type="Gene3D" id="3.40.50.300">
    <property type="entry name" value="P-loop containing nucleotide triphosphate hydrolases"/>
    <property type="match status" value="1"/>
</dbReference>
<keyword evidence="2" id="KW-1003">Cell membrane</keyword>
<dbReference type="InterPro" id="IPR027417">
    <property type="entry name" value="P-loop_NTPase"/>
</dbReference>
<dbReference type="InterPro" id="IPR051539">
    <property type="entry name" value="T4SS-coupling_protein"/>
</dbReference>
<dbReference type="Proteomes" id="UP000323410">
    <property type="component" value="Unassembled WGS sequence"/>
</dbReference>
<evidence type="ECO:0000313" key="9">
    <source>
        <dbReference type="Proteomes" id="UP000323410"/>
    </source>
</evidence>
<evidence type="ECO:0000259" key="7">
    <source>
        <dbReference type="Pfam" id="PF12696"/>
    </source>
</evidence>
<keyword evidence="4 6" id="KW-1133">Transmembrane helix</keyword>
<comment type="caution">
    <text evidence="8">The sequence shown here is derived from an EMBL/GenBank/DDBJ whole genome shotgun (WGS) entry which is preliminary data.</text>
</comment>
<dbReference type="InterPro" id="IPR032689">
    <property type="entry name" value="TraG-D_C"/>
</dbReference>
<accession>A0A5D0XID1</accession>
<evidence type="ECO:0000256" key="4">
    <source>
        <dbReference type="ARBA" id="ARBA00022989"/>
    </source>
</evidence>
<feature type="domain" description="TraD/TraG TraM recognition site" evidence="7">
    <location>
        <begin position="409"/>
        <end position="525"/>
    </location>
</feature>
<name>A0A5D0XID1_9MICC</name>
<protein>
    <submittedName>
        <fullName evidence="8">Type IV secretory system conjugative DNA transfer family protein</fullName>
    </submittedName>
</protein>
<feature type="transmembrane region" description="Helical" evidence="6">
    <location>
        <begin position="20"/>
        <end position="42"/>
    </location>
</feature>
<dbReference type="Pfam" id="PF12696">
    <property type="entry name" value="TraG-D_C"/>
    <property type="match status" value="1"/>
</dbReference>
<evidence type="ECO:0000256" key="1">
    <source>
        <dbReference type="ARBA" id="ARBA00004651"/>
    </source>
</evidence>
<evidence type="ECO:0000256" key="6">
    <source>
        <dbReference type="SAM" id="Phobius"/>
    </source>
</evidence>
<comment type="subcellular location">
    <subcellularLocation>
        <location evidence="1">Cell membrane</location>
        <topology evidence="1">Multi-pass membrane protein</topology>
    </subcellularLocation>
</comment>
<gene>
    <name evidence="8" type="ORF">FQ377_14265</name>
</gene>
<keyword evidence="5 6" id="KW-0472">Membrane</keyword>
<dbReference type="AlphaFoldDB" id="A0A5D0XID1"/>
<keyword evidence="9" id="KW-1185">Reference proteome</keyword>
<dbReference type="SUPFAM" id="SSF52540">
    <property type="entry name" value="P-loop containing nucleoside triphosphate hydrolases"/>
    <property type="match status" value="1"/>
</dbReference>
<dbReference type="GO" id="GO:0005886">
    <property type="term" value="C:plasma membrane"/>
    <property type="evidence" value="ECO:0007669"/>
    <property type="project" value="UniProtKB-SubCell"/>
</dbReference>
<keyword evidence="3 6" id="KW-0812">Transmembrane</keyword>
<dbReference type="EMBL" id="VSLD01000014">
    <property type="protein sequence ID" value="TYC96195.1"/>
    <property type="molecule type" value="Genomic_DNA"/>
</dbReference>
<evidence type="ECO:0000313" key="8">
    <source>
        <dbReference type="EMBL" id="TYC96195.1"/>
    </source>
</evidence>
<evidence type="ECO:0000256" key="5">
    <source>
        <dbReference type="ARBA" id="ARBA00023136"/>
    </source>
</evidence>
<evidence type="ECO:0000256" key="3">
    <source>
        <dbReference type="ARBA" id="ARBA00022692"/>
    </source>
</evidence>